<dbReference type="AlphaFoldDB" id="U1NI51"/>
<evidence type="ECO:0000313" key="1">
    <source>
        <dbReference type="EMBL" id="ERG96850.1"/>
    </source>
</evidence>
<dbReference type="SUPFAM" id="SSF143422">
    <property type="entry name" value="Transposase IS200-like"/>
    <property type="match status" value="1"/>
</dbReference>
<gene>
    <name evidence="1" type="ORF">J07HQW2_03334</name>
</gene>
<reference evidence="1 2" key="1">
    <citation type="journal article" date="2013" name="PLoS ONE">
        <title>Assembly-driven community genomics of a hypersaline microbial ecosystem.</title>
        <authorList>
            <person name="Podell S."/>
            <person name="Ugalde J.A."/>
            <person name="Narasingarao P."/>
            <person name="Banfield J.F."/>
            <person name="Heidelberg K.B."/>
            <person name="Allen E.E."/>
        </authorList>
    </citation>
    <scope>NUCLEOTIDE SEQUENCE [LARGE SCALE GENOMIC DNA]</scope>
    <source>
        <strain evidence="2">J07HQW2</strain>
    </source>
</reference>
<dbReference type="EMBL" id="KE356561">
    <property type="protein sequence ID" value="ERG96850.1"/>
    <property type="molecule type" value="Genomic_DNA"/>
</dbReference>
<name>U1NI51_9EURY</name>
<dbReference type="HOGENOM" id="CLU_2353175_0_0_2"/>
<dbReference type="InterPro" id="IPR036515">
    <property type="entry name" value="Transposase_17_sf"/>
</dbReference>
<dbReference type="GO" id="GO:0003677">
    <property type="term" value="F:DNA binding"/>
    <property type="evidence" value="ECO:0007669"/>
    <property type="project" value="InterPro"/>
</dbReference>
<dbReference type="STRING" id="1238425.J07HQW2_03334"/>
<evidence type="ECO:0000313" key="2">
    <source>
        <dbReference type="Proteomes" id="UP000030710"/>
    </source>
</evidence>
<dbReference type="Proteomes" id="UP000030710">
    <property type="component" value="Unassembled WGS sequence"/>
</dbReference>
<dbReference type="GO" id="GO:0004803">
    <property type="term" value="F:transposase activity"/>
    <property type="evidence" value="ECO:0007669"/>
    <property type="project" value="InterPro"/>
</dbReference>
<protein>
    <submittedName>
        <fullName evidence="1">Uncharacterized protein</fullName>
    </submittedName>
</protein>
<proteinExistence type="predicted"/>
<accession>U1NI51</accession>
<dbReference type="GO" id="GO:0006313">
    <property type="term" value="P:DNA transposition"/>
    <property type="evidence" value="ECO:0007669"/>
    <property type="project" value="InterPro"/>
</dbReference>
<organism evidence="1 2">
    <name type="scientific">Haloquadratum walsbyi J07HQW2</name>
    <dbReference type="NCBI Taxonomy" id="1238425"/>
    <lineage>
        <taxon>Archaea</taxon>
        <taxon>Methanobacteriati</taxon>
        <taxon>Methanobacteriota</taxon>
        <taxon>Stenosarchaea group</taxon>
        <taxon>Halobacteria</taxon>
        <taxon>Halobacteriales</taxon>
        <taxon>Haloferacaceae</taxon>
        <taxon>Haloquadratum</taxon>
    </lineage>
</organism>
<sequence>MNQCDRILTSHSELLRGQALDLELLSVDWSNTPDTPSVWVPSTVWWVTVGPSTGPDACRLTYFWGGGFWEDSYYIGTAGEVSSQTIEQSIERTEHV</sequence>
<dbReference type="eggNOG" id="arCOG02759">
    <property type="taxonomic scope" value="Archaea"/>
</dbReference>